<dbReference type="SUPFAM" id="SSF56931">
    <property type="entry name" value="Outer membrane phospholipase A (OMPLA)"/>
    <property type="match status" value="1"/>
</dbReference>
<comment type="catalytic activity">
    <reaction evidence="1 18">
        <text>a 1,2-diacyl-sn-glycero-3-phosphocholine + H2O = a 2-acyl-sn-glycero-3-phosphocholine + a fatty acid + H(+)</text>
        <dbReference type="Rhea" id="RHEA:18689"/>
        <dbReference type="ChEBI" id="CHEBI:15377"/>
        <dbReference type="ChEBI" id="CHEBI:15378"/>
        <dbReference type="ChEBI" id="CHEBI:28868"/>
        <dbReference type="ChEBI" id="CHEBI:57643"/>
        <dbReference type="ChEBI" id="CHEBI:57875"/>
        <dbReference type="EC" id="3.1.1.32"/>
    </reaction>
</comment>
<keyword evidence="8" id="KW-1134">Transmembrane beta strand</keyword>
<dbReference type="GO" id="GO:0016042">
    <property type="term" value="P:lipid catabolic process"/>
    <property type="evidence" value="ECO:0007669"/>
    <property type="project" value="UniProtKB-KW"/>
</dbReference>
<evidence type="ECO:0000256" key="13">
    <source>
        <dbReference type="ARBA" id="ARBA00022837"/>
    </source>
</evidence>
<evidence type="ECO:0000256" key="18">
    <source>
        <dbReference type="RuleBase" id="RU366027"/>
    </source>
</evidence>
<comment type="caution">
    <text evidence="19">The sequence shown here is derived from an EMBL/GenBank/DDBJ whole genome shotgun (WGS) entry which is preliminary data.</text>
</comment>
<comment type="function">
    <text evidence="18">Hydrolysis of phosphatidylcholine with phospholipase A2 (EC 3.1.1.4) and phospholipase A1 (EC 3.1.1.32) activities.</text>
</comment>
<protein>
    <recommendedName>
        <fullName evidence="7 18">Phospholipase A1</fullName>
        <ecNumber evidence="5 18">3.1.1.32</ecNumber>
        <ecNumber evidence="6 18">3.1.1.4</ecNumber>
    </recommendedName>
    <alternativeName>
        <fullName evidence="18">Phosphatidylcholine 1-acylhydrolase</fullName>
    </alternativeName>
</protein>
<evidence type="ECO:0000256" key="14">
    <source>
        <dbReference type="ARBA" id="ARBA00022963"/>
    </source>
</evidence>
<sequence length="45" mass="5147">MGVSYPITKHVRLYTQVYSGYGESLIDYNFNQTRVGVGVMLNDIF</sequence>
<keyword evidence="13 18" id="KW-0106">Calcium</keyword>
<dbReference type="GO" id="GO:0008970">
    <property type="term" value="F:phospholipase A1 activity"/>
    <property type="evidence" value="ECO:0007669"/>
    <property type="project" value="UniProtKB-EC"/>
</dbReference>
<evidence type="ECO:0000256" key="10">
    <source>
        <dbReference type="ARBA" id="ARBA00022723"/>
    </source>
</evidence>
<keyword evidence="11" id="KW-0732">Signal</keyword>
<proteinExistence type="inferred from homology"/>
<dbReference type="GO" id="GO:0009279">
    <property type="term" value="C:cell outer membrane"/>
    <property type="evidence" value="ECO:0007669"/>
    <property type="project" value="UniProtKB-SubCell"/>
</dbReference>
<dbReference type="EC" id="3.1.1.4" evidence="6 18"/>
<dbReference type="Gene3D" id="2.40.230.10">
    <property type="entry name" value="Phospholipase A1"/>
    <property type="match status" value="1"/>
</dbReference>
<keyword evidence="17 18" id="KW-0998">Cell outer membrane</keyword>
<evidence type="ECO:0000256" key="9">
    <source>
        <dbReference type="ARBA" id="ARBA00022692"/>
    </source>
</evidence>
<keyword evidence="15 18" id="KW-0443">Lipid metabolism</keyword>
<evidence type="ECO:0000256" key="1">
    <source>
        <dbReference type="ARBA" id="ARBA00000111"/>
    </source>
</evidence>
<keyword evidence="9" id="KW-0812">Transmembrane</keyword>
<evidence type="ECO:0000256" key="5">
    <source>
        <dbReference type="ARBA" id="ARBA00013179"/>
    </source>
</evidence>
<comment type="subcellular location">
    <subcellularLocation>
        <location evidence="18">Cell outer membrane</location>
        <topology evidence="18">Multi-pass membrane protein</topology>
    </subcellularLocation>
    <text evidence="18">One of the very few enzymes located there.</text>
</comment>
<evidence type="ECO:0000313" key="20">
    <source>
        <dbReference type="Proteomes" id="UP000019194"/>
    </source>
</evidence>
<dbReference type="InterPro" id="IPR003187">
    <property type="entry name" value="PLipase_A1"/>
</dbReference>
<evidence type="ECO:0000256" key="16">
    <source>
        <dbReference type="ARBA" id="ARBA00023136"/>
    </source>
</evidence>
<evidence type="ECO:0000256" key="15">
    <source>
        <dbReference type="ARBA" id="ARBA00023098"/>
    </source>
</evidence>
<dbReference type="PANTHER" id="PTHR40457:SF1">
    <property type="entry name" value="PHOSPHOLIPASE A1"/>
    <property type="match status" value="1"/>
</dbReference>
<name>A0A7G2ISG3_CITFR</name>
<evidence type="ECO:0000256" key="7">
    <source>
        <dbReference type="ARBA" id="ARBA00021726"/>
    </source>
</evidence>
<keyword evidence="10 18" id="KW-0479">Metal-binding</keyword>
<dbReference type="EMBL" id="CBWP010000039">
    <property type="protein sequence ID" value="CDL38324.1"/>
    <property type="molecule type" value="Genomic_DNA"/>
</dbReference>
<dbReference type="GO" id="GO:0004623">
    <property type="term" value="F:phospholipase A2 activity"/>
    <property type="evidence" value="ECO:0007669"/>
    <property type="project" value="UniProtKB-EC"/>
</dbReference>
<evidence type="ECO:0000256" key="6">
    <source>
        <dbReference type="ARBA" id="ARBA00013278"/>
    </source>
</evidence>
<dbReference type="Pfam" id="PF02253">
    <property type="entry name" value="PLA1"/>
    <property type="match status" value="1"/>
</dbReference>
<dbReference type="InterPro" id="IPR036541">
    <property type="entry name" value="PLipase_A1_sf"/>
</dbReference>
<comment type="similarity">
    <text evidence="3 18">Belongs to the phospholipase A1 family.</text>
</comment>
<comment type="subunit">
    <text evidence="4 18">Homodimer; dimerization is reversible, and the dimeric form is the active one.</text>
</comment>
<dbReference type="AlphaFoldDB" id="A0A7G2ISG3"/>
<dbReference type="PANTHER" id="PTHR40457">
    <property type="entry name" value="PHOSPHOLIPASE A1"/>
    <property type="match status" value="1"/>
</dbReference>
<dbReference type="Proteomes" id="UP000019194">
    <property type="component" value="Unassembled WGS sequence"/>
</dbReference>
<evidence type="ECO:0000256" key="17">
    <source>
        <dbReference type="ARBA" id="ARBA00023237"/>
    </source>
</evidence>
<evidence type="ECO:0000256" key="4">
    <source>
        <dbReference type="ARBA" id="ARBA00011702"/>
    </source>
</evidence>
<evidence type="ECO:0000256" key="11">
    <source>
        <dbReference type="ARBA" id="ARBA00022729"/>
    </source>
</evidence>
<reference evidence="19 20" key="1">
    <citation type="submission" date="2013-10" db="EMBL/GenBank/DDBJ databases">
        <title>Antibiotic resistance diversity of beta-lactamase producers in the General Hospital Vienna.</title>
        <authorList>
            <person name="Barisic I."/>
            <person name="Mitteregger D."/>
            <person name="Hirschl A.M."/>
            <person name="Noehammer C."/>
            <person name="Wiesinger-Mayr H."/>
        </authorList>
    </citation>
    <scope>NUCLEOTIDE SEQUENCE [LARGE SCALE GENOMIC DNA]</scope>
    <source>
        <strain evidence="19 20">ISC11</strain>
    </source>
</reference>
<keyword evidence="14 18" id="KW-0442">Lipid degradation</keyword>
<evidence type="ECO:0000313" key="19">
    <source>
        <dbReference type="EMBL" id="CDL38324.1"/>
    </source>
</evidence>
<evidence type="ECO:0000256" key="3">
    <source>
        <dbReference type="ARBA" id="ARBA00010525"/>
    </source>
</evidence>
<dbReference type="EC" id="3.1.1.32" evidence="5 18"/>
<keyword evidence="16" id="KW-0472">Membrane</keyword>
<keyword evidence="12 18" id="KW-0378">Hydrolase</keyword>
<evidence type="ECO:0000256" key="2">
    <source>
        <dbReference type="ARBA" id="ARBA00001604"/>
    </source>
</evidence>
<organism evidence="19 20">
    <name type="scientific">Citrobacter freundii</name>
    <dbReference type="NCBI Taxonomy" id="546"/>
    <lineage>
        <taxon>Bacteria</taxon>
        <taxon>Pseudomonadati</taxon>
        <taxon>Pseudomonadota</taxon>
        <taxon>Gammaproteobacteria</taxon>
        <taxon>Enterobacterales</taxon>
        <taxon>Enterobacteriaceae</taxon>
        <taxon>Citrobacter</taxon>
        <taxon>Citrobacter freundii complex</taxon>
    </lineage>
</organism>
<dbReference type="GO" id="GO:0005509">
    <property type="term" value="F:calcium ion binding"/>
    <property type="evidence" value="ECO:0007669"/>
    <property type="project" value="TreeGrafter"/>
</dbReference>
<evidence type="ECO:0000256" key="12">
    <source>
        <dbReference type="ARBA" id="ARBA00022801"/>
    </source>
</evidence>
<accession>A0A7G2ISG3</accession>
<evidence type="ECO:0000256" key="8">
    <source>
        <dbReference type="ARBA" id="ARBA00022452"/>
    </source>
</evidence>
<comment type="cofactor">
    <cofactor evidence="18">
        <name>Ca(2+)</name>
        <dbReference type="ChEBI" id="CHEBI:29108"/>
    </cofactor>
    <text evidence="18">Binds 1 Ca(2+) ion per monomer. In the dimeric form the Ca(2+) is bound by different amino acids with binding of each Ca(2+) shared with ligands coming from each monomer. The Ca(2+) ion may have a role in catalysis.</text>
</comment>
<comment type="catalytic activity">
    <reaction evidence="2 18">
        <text>a 1,2-diacyl-sn-glycero-3-phosphocholine + H2O = a 1-acyl-sn-glycero-3-phosphocholine + a fatty acid + H(+)</text>
        <dbReference type="Rhea" id="RHEA:15801"/>
        <dbReference type="ChEBI" id="CHEBI:15377"/>
        <dbReference type="ChEBI" id="CHEBI:15378"/>
        <dbReference type="ChEBI" id="CHEBI:28868"/>
        <dbReference type="ChEBI" id="CHEBI:57643"/>
        <dbReference type="ChEBI" id="CHEBI:58168"/>
        <dbReference type="EC" id="3.1.1.4"/>
    </reaction>
</comment>